<comment type="caution">
    <text evidence="2">The sequence shown here is derived from an EMBL/GenBank/DDBJ whole genome shotgun (WGS) entry which is preliminary data.</text>
</comment>
<feature type="region of interest" description="Disordered" evidence="1">
    <location>
        <begin position="1"/>
        <end position="82"/>
    </location>
</feature>
<evidence type="ECO:0000256" key="1">
    <source>
        <dbReference type="SAM" id="MobiDB-lite"/>
    </source>
</evidence>
<dbReference type="EMBL" id="JBBXMP010000099">
    <property type="protein sequence ID" value="KAL0062676.1"/>
    <property type="molecule type" value="Genomic_DNA"/>
</dbReference>
<sequence>MARPKLYHTDEERREAKKSKDKRHYDRKREEILHSKKVKRARDLKAMEKQEIHARKLRRENISKGKRQGSSHAQEAEDYSENETRALIEAREPSPSVPVARASSESPDDVEMTICGYEDNLEAMKNTFMREIGHCPRAFLEGLAQHCVRWMQSTWLLPRSQREAAKSPAFSALQRVYAKACDVQEMGNDCCYLARTSNRPRERWDNRIKEFSIFTHTLDEMVNVLNAMDDALNRLGQNVKEKDLKQIYHRTYPLHL</sequence>
<dbReference type="Proteomes" id="UP001437256">
    <property type="component" value="Unassembled WGS sequence"/>
</dbReference>
<evidence type="ECO:0000313" key="3">
    <source>
        <dbReference type="Proteomes" id="UP001437256"/>
    </source>
</evidence>
<evidence type="ECO:0000313" key="2">
    <source>
        <dbReference type="EMBL" id="KAL0062676.1"/>
    </source>
</evidence>
<organism evidence="2 3">
    <name type="scientific">Marasmius tenuissimus</name>
    <dbReference type="NCBI Taxonomy" id="585030"/>
    <lineage>
        <taxon>Eukaryota</taxon>
        <taxon>Fungi</taxon>
        <taxon>Dikarya</taxon>
        <taxon>Basidiomycota</taxon>
        <taxon>Agaricomycotina</taxon>
        <taxon>Agaricomycetes</taxon>
        <taxon>Agaricomycetidae</taxon>
        <taxon>Agaricales</taxon>
        <taxon>Marasmiineae</taxon>
        <taxon>Marasmiaceae</taxon>
        <taxon>Marasmius</taxon>
    </lineage>
</organism>
<proteinExistence type="predicted"/>
<gene>
    <name evidence="2" type="ORF">AAF712_010438</name>
</gene>
<protein>
    <submittedName>
        <fullName evidence="2">Uncharacterized protein</fullName>
    </submittedName>
</protein>
<accession>A0ABR2ZLW9</accession>
<feature type="compositionally biased region" description="Basic and acidic residues" evidence="1">
    <location>
        <begin position="23"/>
        <end position="34"/>
    </location>
</feature>
<name>A0ABR2ZLW9_9AGAR</name>
<reference evidence="2 3" key="1">
    <citation type="submission" date="2024-05" db="EMBL/GenBank/DDBJ databases">
        <title>A draft genome resource for the thread blight pathogen Marasmius tenuissimus strain MS-2.</title>
        <authorList>
            <person name="Yulfo-Soto G.E."/>
            <person name="Baruah I.K."/>
            <person name="Amoako-Attah I."/>
            <person name="Bukari Y."/>
            <person name="Meinhardt L.W."/>
            <person name="Bailey B.A."/>
            <person name="Cohen S.P."/>
        </authorList>
    </citation>
    <scope>NUCLEOTIDE SEQUENCE [LARGE SCALE GENOMIC DNA]</scope>
    <source>
        <strain evidence="2 3">MS-2</strain>
    </source>
</reference>
<keyword evidence="3" id="KW-1185">Reference proteome</keyword>
<feature type="compositionally biased region" description="Basic and acidic residues" evidence="1">
    <location>
        <begin position="41"/>
        <end position="63"/>
    </location>
</feature>